<reference evidence="2" key="1">
    <citation type="submission" date="2016-11" db="EMBL/GenBank/DDBJ databases">
        <authorList>
            <person name="Varghese N."/>
            <person name="Submissions S."/>
        </authorList>
    </citation>
    <scope>NUCLEOTIDE SEQUENCE [LARGE SCALE GENOMIC DNA]</scope>
    <source>
        <strain evidence="2">DSM 15449</strain>
    </source>
</reference>
<dbReference type="OrthoDB" id="1799418at2"/>
<organism evidence="1 2">
    <name type="scientific">Desulfosporosinus lacus DSM 15449</name>
    <dbReference type="NCBI Taxonomy" id="1121420"/>
    <lineage>
        <taxon>Bacteria</taxon>
        <taxon>Bacillati</taxon>
        <taxon>Bacillota</taxon>
        <taxon>Clostridia</taxon>
        <taxon>Eubacteriales</taxon>
        <taxon>Desulfitobacteriaceae</taxon>
        <taxon>Desulfosporosinus</taxon>
    </lineage>
</organism>
<dbReference type="AlphaFoldDB" id="A0A1M5ZN49"/>
<proteinExistence type="predicted"/>
<keyword evidence="2" id="KW-1185">Reference proteome</keyword>
<protein>
    <submittedName>
        <fullName evidence="1">Uncharacterized protein</fullName>
    </submittedName>
</protein>
<name>A0A1M5ZN49_9FIRM</name>
<dbReference type="EMBL" id="FQXJ01000013">
    <property type="protein sequence ID" value="SHI25717.1"/>
    <property type="molecule type" value="Genomic_DNA"/>
</dbReference>
<dbReference type="Proteomes" id="UP000183954">
    <property type="component" value="Unassembled WGS sequence"/>
</dbReference>
<dbReference type="RefSeq" id="WP_073030963.1">
    <property type="nucleotide sequence ID" value="NZ_FQXJ01000013.1"/>
</dbReference>
<accession>A0A1M5ZN49</accession>
<sequence length="68" mass="7766">MNSGSGVNKKETVRPYHISTTAEELSNEGHGNAVNANYTNDFKAKVIKEIEANNLRYNCETRFHYMEQ</sequence>
<evidence type="ECO:0000313" key="2">
    <source>
        <dbReference type="Proteomes" id="UP000183954"/>
    </source>
</evidence>
<gene>
    <name evidence="1" type="ORF">SAMN02746098_03466</name>
</gene>
<dbReference type="STRING" id="1121420.SAMN02746098_03466"/>
<evidence type="ECO:0000313" key="1">
    <source>
        <dbReference type="EMBL" id="SHI25717.1"/>
    </source>
</evidence>